<proteinExistence type="predicted"/>
<protein>
    <submittedName>
        <fullName evidence="1">Uncharacterized protein</fullName>
    </submittedName>
</protein>
<organism evidence="1 2">
    <name type="scientific">Aeromicrobium fastidiosum</name>
    <dbReference type="NCBI Taxonomy" id="52699"/>
    <lineage>
        <taxon>Bacteria</taxon>
        <taxon>Bacillati</taxon>
        <taxon>Actinomycetota</taxon>
        <taxon>Actinomycetes</taxon>
        <taxon>Propionibacteriales</taxon>
        <taxon>Nocardioidaceae</taxon>
        <taxon>Aeromicrobium</taxon>
    </lineage>
</organism>
<dbReference type="AlphaFoldDB" id="A0A641AQA0"/>
<dbReference type="EMBL" id="SDPP02000002">
    <property type="protein sequence ID" value="KAA1378272.1"/>
    <property type="molecule type" value="Genomic_DNA"/>
</dbReference>
<evidence type="ECO:0000313" key="2">
    <source>
        <dbReference type="Proteomes" id="UP001515100"/>
    </source>
</evidence>
<gene>
    <name evidence="1" type="ORF">ESP62_007815</name>
</gene>
<keyword evidence="2" id="KW-1185">Reference proteome</keyword>
<dbReference type="Proteomes" id="UP001515100">
    <property type="component" value="Unassembled WGS sequence"/>
</dbReference>
<comment type="caution">
    <text evidence="1">The sequence shown here is derived from an EMBL/GenBank/DDBJ whole genome shotgun (WGS) entry which is preliminary data.</text>
</comment>
<dbReference type="RefSeq" id="WP_129182998.1">
    <property type="nucleotide sequence ID" value="NZ_JBHSAH010000001.1"/>
</dbReference>
<name>A0A641AQA0_9ACTN</name>
<reference evidence="1" key="1">
    <citation type="submission" date="2019-09" db="EMBL/GenBank/DDBJ databases">
        <authorList>
            <person name="Li J."/>
        </authorList>
    </citation>
    <scope>NUCLEOTIDE SEQUENCE [LARGE SCALE GENOMIC DNA]</scope>
    <source>
        <strain evidence="1">NRBC 14897</strain>
    </source>
</reference>
<accession>A0A641AQA0</accession>
<sequence length="167" mass="18021">MRWDRLFDDLEAQAEDLEREERDALVVELRDGEWADTSWLDLLGGRVAVEVVGCGRVEGAVTLVNERVLQISGDRADHVISTAAVLVVHSAERRADPAGRVAASLGWGHVFRALRDDGDGIVVRLVDGSSREGTVGVVGADFVRLTTDGGRSQDVLWSAVAMVSGRT</sequence>
<dbReference type="OrthoDB" id="3827359at2"/>
<evidence type="ECO:0000313" key="1">
    <source>
        <dbReference type="EMBL" id="KAA1378272.1"/>
    </source>
</evidence>